<dbReference type="AlphaFoldDB" id="A0AAD7NMV9"/>
<protein>
    <recommendedName>
        <fullName evidence="3">F-box domain-containing protein</fullName>
    </recommendedName>
</protein>
<organism evidence="1 2">
    <name type="scientific">Mycena metata</name>
    <dbReference type="NCBI Taxonomy" id="1033252"/>
    <lineage>
        <taxon>Eukaryota</taxon>
        <taxon>Fungi</taxon>
        <taxon>Dikarya</taxon>
        <taxon>Basidiomycota</taxon>
        <taxon>Agaricomycotina</taxon>
        <taxon>Agaricomycetes</taxon>
        <taxon>Agaricomycetidae</taxon>
        <taxon>Agaricales</taxon>
        <taxon>Marasmiineae</taxon>
        <taxon>Mycenaceae</taxon>
        <taxon>Mycena</taxon>
    </lineage>
</organism>
<proteinExistence type="predicted"/>
<dbReference type="SUPFAM" id="SSF52047">
    <property type="entry name" value="RNI-like"/>
    <property type="match status" value="1"/>
</dbReference>
<feature type="non-terminal residue" evidence="1">
    <location>
        <position position="1"/>
    </location>
</feature>
<accession>A0AAD7NMV9</accession>
<gene>
    <name evidence="1" type="ORF">B0H16DRAFT_1882604</name>
</gene>
<evidence type="ECO:0000313" key="1">
    <source>
        <dbReference type="EMBL" id="KAJ7767249.1"/>
    </source>
</evidence>
<keyword evidence="2" id="KW-1185">Reference proteome</keyword>
<dbReference type="Gene3D" id="3.80.10.10">
    <property type="entry name" value="Ribonuclease Inhibitor"/>
    <property type="match status" value="1"/>
</dbReference>
<evidence type="ECO:0008006" key="3">
    <source>
        <dbReference type="Google" id="ProtNLM"/>
    </source>
</evidence>
<name>A0AAD7NMV9_9AGAR</name>
<sequence length="447" mass="50199">MDSVLSFKTSRPDKTTMPTLPFDVLNRVFELTLDTVWWHSPFYPYLRSIFRLAHVDRHWRTVCLNSAALWSTMSLGRKTSVDLLTWCMARTVNASLHFLLTFNPATGPPLNLILGSLARYVRRMETLYISFGHPDLVDEIAVFFNAATLPALRSLKLDGHPQKMKKLDSTLFVLAVDSSLLCALRLRRVWFSLSGASSFTYLRVLVMRDILHRYSPTQLDWINIQSTATALERLALHNVGCREITVSWPDLVFPALTHLDLLFTSGSIGLIPLVGAIRTPGLHYLSFSGESGALLNLCLPMWAPAPTIRHLVIDLTSYDILGLRSIFDQTPNLCSLDLRAGDQDILQVVGGQENADGLPMCRTLAVLFLSDAAAGDVRQFLEHRQRVGRLAMLSHLLFHNPLGSSVHYDVNLGWLREKATVVLNVGMQELSWLNTDFYVGLADYTTF</sequence>
<reference evidence="1" key="1">
    <citation type="submission" date="2023-03" db="EMBL/GenBank/DDBJ databases">
        <title>Massive genome expansion in bonnet fungi (Mycena s.s.) driven by repeated elements and novel gene families across ecological guilds.</title>
        <authorList>
            <consortium name="Lawrence Berkeley National Laboratory"/>
            <person name="Harder C.B."/>
            <person name="Miyauchi S."/>
            <person name="Viragh M."/>
            <person name="Kuo A."/>
            <person name="Thoen E."/>
            <person name="Andreopoulos B."/>
            <person name="Lu D."/>
            <person name="Skrede I."/>
            <person name="Drula E."/>
            <person name="Henrissat B."/>
            <person name="Morin E."/>
            <person name="Kohler A."/>
            <person name="Barry K."/>
            <person name="LaButti K."/>
            <person name="Morin E."/>
            <person name="Salamov A."/>
            <person name="Lipzen A."/>
            <person name="Mereny Z."/>
            <person name="Hegedus B."/>
            <person name="Baldrian P."/>
            <person name="Stursova M."/>
            <person name="Weitz H."/>
            <person name="Taylor A."/>
            <person name="Grigoriev I.V."/>
            <person name="Nagy L.G."/>
            <person name="Martin F."/>
            <person name="Kauserud H."/>
        </authorList>
    </citation>
    <scope>NUCLEOTIDE SEQUENCE</scope>
    <source>
        <strain evidence="1">CBHHK182m</strain>
    </source>
</reference>
<dbReference type="Proteomes" id="UP001215598">
    <property type="component" value="Unassembled WGS sequence"/>
</dbReference>
<comment type="caution">
    <text evidence="1">The sequence shown here is derived from an EMBL/GenBank/DDBJ whole genome shotgun (WGS) entry which is preliminary data.</text>
</comment>
<dbReference type="EMBL" id="JARKIB010000022">
    <property type="protein sequence ID" value="KAJ7767249.1"/>
    <property type="molecule type" value="Genomic_DNA"/>
</dbReference>
<dbReference type="InterPro" id="IPR032675">
    <property type="entry name" value="LRR_dom_sf"/>
</dbReference>
<evidence type="ECO:0000313" key="2">
    <source>
        <dbReference type="Proteomes" id="UP001215598"/>
    </source>
</evidence>